<proteinExistence type="predicted"/>
<dbReference type="GeneID" id="82884562"/>
<dbReference type="InterPro" id="IPR036412">
    <property type="entry name" value="HAD-like_sf"/>
</dbReference>
<dbReference type="EMBL" id="LR134473">
    <property type="protein sequence ID" value="VEI03591.1"/>
    <property type="molecule type" value="Genomic_DNA"/>
</dbReference>
<dbReference type="SUPFAM" id="SSF56784">
    <property type="entry name" value="HAD-like"/>
    <property type="match status" value="1"/>
</dbReference>
<dbReference type="STRING" id="1122997.GCA_000425285_00166"/>
<dbReference type="AlphaFoldDB" id="A0A3S4V2Z7"/>
<dbReference type="Gene3D" id="3.40.50.1000">
    <property type="entry name" value="HAD superfamily/HAD-like"/>
    <property type="match status" value="1"/>
</dbReference>
<keyword evidence="2" id="KW-1185">Reference proteome</keyword>
<evidence type="ECO:0000313" key="1">
    <source>
        <dbReference type="EMBL" id="VEI03591.1"/>
    </source>
</evidence>
<evidence type="ECO:0000313" key="2">
    <source>
        <dbReference type="Proteomes" id="UP000277858"/>
    </source>
</evidence>
<dbReference type="OrthoDB" id="3851389at2"/>
<reference evidence="1 2" key="1">
    <citation type="submission" date="2018-12" db="EMBL/GenBank/DDBJ databases">
        <authorList>
            <consortium name="Pathogen Informatics"/>
        </authorList>
    </citation>
    <scope>NUCLEOTIDE SEQUENCE [LARGE SCALE GENOMIC DNA]</scope>
    <source>
        <strain evidence="1 2">NCTC13652</strain>
    </source>
</reference>
<protein>
    <submittedName>
        <fullName evidence="1">Uncharacterized protein</fullName>
    </submittedName>
</protein>
<dbReference type="RefSeq" id="WP_051238022.1">
    <property type="nucleotide sequence ID" value="NZ_CP040635.1"/>
</dbReference>
<dbReference type="Proteomes" id="UP000277858">
    <property type="component" value="Chromosome"/>
</dbReference>
<name>A0A3S4V2Z7_9ACTN</name>
<dbReference type="InterPro" id="IPR023214">
    <property type="entry name" value="HAD_sf"/>
</dbReference>
<gene>
    <name evidence="1" type="ORF">NCTC13652_01798</name>
</gene>
<sequence>MAISHILVLDFDGTVCVGDSPVLAYGHQLARQLHDDPRTADVDIEATLRDFLTSSKGSEPAVLADAVDGYAAAQTLGRRHGLTAEQIHRAFQQSRRMLDDGLLETSTPKGLPQFLADLPATVHRVLVTNAPLDGVTSQLEKLGVAPVIDHIVTDAHKPAGSPAILTGLLAEAGLAERPESLLSVGDVWTNDLAPALALGCRTAFIDRRRTGVGTPSARGETFEELYAFISSWAATPVLSESH</sequence>
<organism evidence="1 2">
    <name type="scientific">Acidipropionibacterium jensenii</name>
    <dbReference type="NCBI Taxonomy" id="1749"/>
    <lineage>
        <taxon>Bacteria</taxon>
        <taxon>Bacillati</taxon>
        <taxon>Actinomycetota</taxon>
        <taxon>Actinomycetes</taxon>
        <taxon>Propionibacteriales</taxon>
        <taxon>Propionibacteriaceae</taxon>
        <taxon>Acidipropionibacterium</taxon>
    </lineage>
</organism>
<accession>A0A3S4V2Z7</accession>